<comment type="caution">
    <text evidence="1">The sequence shown here is derived from an EMBL/GenBank/DDBJ whole genome shotgun (WGS) entry which is preliminary data.</text>
</comment>
<dbReference type="EMBL" id="MUJZ01007787">
    <property type="protein sequence ID" value="OTF82581.1"/>
    <property type="molecule type" value="Genomic_DNA"/>
</dbReference>
<dbReference type="Proteomes" id="UP000194236">
    <property type="component" value="Unassembled WGS sequence"/>
</dbReference>
<gene>
    <name evidence="1" type="ORF">BLA29_012228</name>
</gene>
<proteinExistence type="predicted"/>
<dbReference type="AlphaFoldDB" id="A0A1Y3BNN8"/>
<evidence type="ECO:0000313" key="2">
    <source>
        <dbReference type="Proteomes" id="UP000194236"/>
    </source>
</evidence>
<reference evidence="1 2" key="1">
    <citation type="submission" date="2017-03" db="EMBL/GenBank/DDBJ databases">
        <title>Genome Survey of Euroglyphus maynei.</title>
        <authorList>
            <person name="Arlian L.G."/>
            <person name="Morgan M.S."/>
            <person name="Rider S.D."/>
        </authorList>
    </citation>
    <scope>NUCLEOTIDE SEQUENCE [LARGE SCALE GENOMIC DNA]</scope>
    <source>
        <strain evidence="1">Arlian Lab</strain>
        <tissue evidence="1">Whole body</tissue>
    </source>
</reference>
<evidence type="ECO:0000313" key="1">
    <source>
        <dbReference type="EMBL" id="OTF82581.1"/>
    </source>
</evidence>
<sequence length="61" mass="6903">MFKVHFILVSGLENMVMINGNDNDNYEKGFIGCISNMTIDENFNINLMADSDRGVNIRTCI</sequence>
<name>A0A1Y3BNN8_EURMA</name>
<accession>A0A1Y3BNN8</accession>
<protein>
    <submittedName>
        <fullName evidence="1">Laminin G domain containing protein</fullName>
    </submittedName>
</protein>
<keyword evidence="2" id="KW-1185">Reference proteome</keyword>
<organism evidence="1 2">
    <name type="scientific">Euroglyphus maynei</name>
    <name type="common">Mayne's house dust mite</name>
    <dbReference type="NCBI Taxonomy" id="6958"/>
    <lineage>
        <taxon>Eukaryota</taxon>
        <taxon>Metazoa</taxon>
        <taxon>Ecdysozoa</taxon>
        <taxon>Arthropoda</taxon>
        <taxon>Chelicerata</taxon>
        <taxon>Arachnida</taxon>
        <taxon>Acari</taxon>
        <taxon>Acariformes</taxon>
        <taxon>Sarcoptiformes</taxon>
        <taxon>Astigmata</taxon>
        <taxon>Psoroptidia</taxon>
        <taxon>Analgoidea</taxon>
        <taxon>Pyroglyphidae</taxon>
        <taxon>Pyroglyphinae</taxon>
        <taxon>Euroglyphus</taxon>
    </lineage>
</organism>